<dbReference type="EMBL" id="BARS01022816">
    <property type="protein sequence ID" value="GAG04351.1"/>
    <property type="molecule type" value="Genomic_DNA"/>
</dbReference>
<dbReference type="InterPro" id="IPR052016">
    <property type="entry name" value="Bact_Sigma-Reg"/>
</dbReference>
<comment type="caution">
    <text evidence="3">The sequence shown here is derived from an EMBL/GenBank/DDBJ whole genome shotgun (WGS) entry which is preliminary data.</text>
</comment>
<reference evidence="3" key="1">
    <citation type="journal article" date="2014" name="Front. Microbiol.">
        <title>High frequency of phylogenetically diverse reductive dehalogenase-homologous genes in deep subseafloor sedimentary metagenomes.</title>
        <authorList>
            <person name="Kawai M."/>
            <person name="Futagami T."/>
            <person name="Toyoda A."/>
            <person name="Takaki Y."/>
            <person name="Nishi S."/>
            <person name="Hori S."/>
            <person name="Arai W."/>
            <person name="Tsubouchi T."/>
            <person name="Morono Y."/>
            <person name="Uchiyama I."/>
            <person name="Ito T."/>
            <person name="Fujiyama A."/>
            <person name="Inagaki F."/>
            <person name="Takami H."/>
        </authorList>
    </citation>
    <scope>NUCLEOTIDE SEQUENCE</scope>
    <source>
        <strain evidence="3">Expedition CK06-06</strain>
    </source>
</reference>
<evidence type="ECO:0000259" key="2">
    <source>
        <dbReference type="Pfam" id="PF07228"/>
    </source>
</evidence>
<keyword evidence="1" id="KW-0378">Hydrolase</keyword>
<accession>X0VUY3</accession>
<dbReference type="InterPro" id="IPR001932">
    <property type="entry name" value="PPM-type_phosphatase-like_dom"/>
</dbReference>
<dbReference type="Gene3D" id="3.60.40.10">
    <property type="entry name" value="PPM-type phosphatase domain"/>
    <property type="match status" value="1"/>
</dbReference>
<dbReference type="GO" id="GO:0016791">
    <property type="term" value="F:phosphatase activity"/>
    <property type="evidence" value="ECO:0007669"/>
    <property type="project" value="TreeGrafter"/>
</dbReference>
<proteinExistence type="predicted"/>
<dbReference type="PANTHER" id="PTHR43156">
    <property type="entry name" value="STAGE II SPORULATION PROTEIN E-RELATED"/>
    <property type="match status" value="1"/>
</dbReference>
<dbReference type="AlphaFoldDB" id="X0VUY3"/>
<protein>
    <recommendedName>
        <fullName evidence="2">PPM-type phosphatase domain-containing protein</fullName>
    </recommendedName>
</protein>
<evidence type="ECO:0000313" key="3">
    <source>
        <dbReference type="EMBL" id="GAG04351.1"/>
    </source>
</evidence>
<feature type="domain" description="PPM-type phosphatase" evidence="2">
    <location>
        <begin position="2"/>
        <end position="73"/>
    </location>
</feature>
<sequence>MQLEAGDKVVFYTDGIVEAMNEKEEMFGFERLLEIVQKSQSTTADEMLQEIIDTIKSCTGSAPQHDDLTIIVVIVA</sequence>
<evidence type="ECO:0000256" key="1">
    <source>
        <dbReference type="ARBA" id="ARBA00022801"/>
    </source>
</evidence>
<name>X0VUY3_9ZZZZ</name>
<organism evidence="3">
    <name type="scientific">marine sediment metagenome</name>
    <dbReference type="NCBI Taxonomy" id="412755"/>
    <lineage>
        <taxon>unclassified sequences</taxon>
        <taxon>metagenomes</taxon>
        <taxon>ecological metagenomes</taxon>
    </lineage>
</organism>
<dbReference type="SUPFAM" id="SSF81606">
    <property type="entry name" value="PP2C-like"/>
    <property type="match status" value="1"/>
</dbReference>
<dbReference type="Pfam" id="PF07228">
    <property type="entry name" value="SpoIIE"/>
    <property type="match status" value="1"/>
</dbReference>
<gene>
    <name evidence="3" type="ORF">S01H1_36423</name>
</gene>
<dbReference type="PANTHER" id="PTHR43156:SF2">
    <property type="entry name" value="STAGE II SPORULATION PROTEIN E"/>
    <property type="match status" value="1"/>
</dbReference>
<dbReference type="InterPro" id="IPR036457">
    <property type="entry name" value="PPM-type-like_dom_sf"/>
</dbReference>